<comment type="cofactor">
    <cofactor evidence="11">
        <name>Zn(2+)</name>
        <dbReference type="ChEBI" id="CHEBI:29105"/>
    </cofactor>
    <text evidence="11">Binds 1 zinc ion per subunit.</text>
</comment>
<feature type="domain" description="Alanyl-transfer RNA synthetases family profile" evidence="13">
    <location>
        <begin position="1"/>
        <end position="710"/>
    </location>
</feature>
<comment type="function">
    <text evidence="11">Catalyzes the attachment of alanine to tRNA(Ala) in a two-step reaction: alanine is first activated by ATP to form Ala-AMP and then transferred to the acceptor end of tRNA(Ala). Also edits incorrectly charged Ser-tRNA(Ala) and Gly-tRNA(Ala) via its editing domain.</text>
</comment>
<dbReference type="SUPFAM" id="SSF55681">
    <property type="entry name" value="Class II aaRS and biotin synthetases"/>
    <property type="match status" value="1"/>
</dbReference>
<dbReference type="CDD" id="cd00673">
    <property type="entry name" value="AlaRS_core"/>
    <property type="match status" value="1"/>
</dbReference>
<organism evidence="14 15">
    <name type="scientific">Crenobacter cavernae</name>
    <dbReference type="NCBI Taxonomy" id="2290923"/>
    <lineage>
        <taxon>Bacteria</taxon>
        <taxon>Pseudomonadati</taxon>
        <taxon>Pseudomonadota</taxon>
        <taxon>Betaproteobacteria</taxon>
        <taxon>Neisseriales</taxon>
        <taxon>Neisseriaceae</taxon>
        <taxon>Crenobacter</taxon>
    </lineage>
</organism>
<protein>
    <recommendedName>
        <fullName evidence="11">Alanine--tRNA ligase</fullName>
        <ecNumber evidence="11">6.1.1.7</ecNumber>
    </recommendedName>
    <alternativeName>
        <fullName evidence="11">Alanyl-tRNA synthetase</fullName>
        <shortName evidence="11">AlaRS</shortName>
    </alternativeName>
</protein>
<dbReference type="EC" id="6.1.1.7" evidence="11"/>
<dbReference type="SMART" id="SM00863">
    <property type="entry name" value="tRNA_SAD"/>
    <property type="match status" value="1"/>
</dbReference>
<dbReference type="Gene3D" id="3.30.980.10">
    <property type="entry name" value="Threonyl-trna Synthetase, Chain A, domain 2"/>
    <property type="match status" value="1"/>
</dbReference>
<dbReference type="InterPro" id="IPR023033">
    <property type="entry name" value="Ala_tRNA_ligase_euk/bac"/>
</dbReference>
<feature type="binding site" evidence="11">
    <location>
        <position position="565"/>
    </location>
    <ligand>
        <name>Zn(2+)</name>
        <dbReference type="ChEBI" id="CHEBI:29105"/>
    </ligand>
</feature>
<dbReference type="SUPFAM" id="SSF50447">
    <property type="entry name" value="Translation proteins"/>
    <property type="match status" value="1"/>
</dbReference>
<dbReference type="Gene3D" id="3.10.310.40">
    <property type="match status" value="1"/>
</dbReference>
<evidence type="ECO:0000256" key="10">
    <source>
        <dbReference type="ARBA" id="ARBA00023146"/>
    </source>
</evidence>
<dbReference type="Proteomes" id="UP000290682">
    <property type="component" value="Unassembled WGS sequence"/>
</dbReference>
<keyword evidence="5 11" id="KW-0547">Nucleotide-binding</keyword>
<comment type="catalytic activity">
    <reaction evidence="11">
        <text>tRNA(Ala) + L-alanine + ATP = L-alanyl-tRNA(Ala) + AMP + diphosphate</text>
        <dbReference type="Rhea" id="RHEA:12540"/>
        <dbReference type="Rhea" id="RHEA-COMP:9657"/>
        <dbReference type="Rhea" id="RHEA-COMP:9923"/>
        <dbReference type="ChEBI" id="CHEBI:30616"/>
        <dbReference type="ChEBI" id="CHEBI:33019"/>
        <dbReference type="ChEBI" id="CHEBI:57972"/>
        <dbReference type="ChEBI" id="CHEBI:78442"/>
        <dbReference type="ChEBI" id="CHEBI:78497"/>
        <dbReference type="ChEBI" id="CHEBI:456215"/>
        <dbReference type="EC" id="6.1.1.7"/>
    </reaction>
</comment>
<keyword evidence="10 11" id="KW-0030">Aminoacyl-tRNA synthetase</keyword>
<evidence type="ECO:0000256" key="2">
    <source>
        <dbReference type="ARBA" id="ARBA00022555"/>
    </source>
</evidence>
<dbReference type="InterPro" id="IPR012947">
    <property type="entry name" value="tRNA_SAD"/>
</dbReference>
<evidence type="ECO:0000313" key="14">
    <source>
        <dbReference type="EMBL" id="RXZ42526.1"/>
    </source>
</evidence>
<evidence type="ECO:0000256" key="8">
    <source>
        <dbReference type="ARBA" id="ARBA00022884"/>
    </source>
</evidence>
<dbReference type="InterPro" id="IPR009000">
    <property type="entry name" value="Transl_B-barrel_sf"/>
</dbReference>
<feature type="binding site" evidence="11">
    <location>
        <position position="671"/>
    </location>
    <ligand>
        <name>Zn(2+)</name>
        <dbReference type="ChEBI" id="CHEBI:29105"/>
    </ligand>
</feature>
<dbReference type="Gene3D" id="3.30.930.10">
    <property type="entry name" value="Bira Bifunctional Protein, Domain 2"/>
    <property type="match status" value="1"/>
</dbReference>
<dbReference type="Pfam" id="PF01411">
    <property type="entry name" value="tRNA-synt_2c"/>
    <property type="match status" value="1"/>
</dbReference>
<accession>A0ABY0FA33</accession>
<evidence type="ECO:0000256" key="9">
    <source>
        <dbReference type="ARBA" id="ARBA00022917"/>
    </source>
</evidence>
<dbReference type="InterPro" id="IPR018162">
    <property type="entry name" value="Ala-tRNA-ligase_IIc_anticod-bd"/>
</dbReference>
<keyword evidence="4 11" id="KW-0479">Metal-binding</keyword>
<dbReference type="InterPro" id="IPR045864">
    <property type="entry name" value="aa-tRNA-synth_II/BPL/LPL"/>
</dbReference>
<keyword evidence="11" id="KW-0963">Cytoplasm</keyword>
<sequence>MKTSEIRQKFLDFFASKGHQIVASSSLVPGNDPTLLFTNAGMNQFKDVFLGFDKRPYTRATTSQKCVRAGGKHNDLENVGYTARHHTFFEMLGNFSFGDYFKRDAILFAWEFLTSPQWLGLPKEKLMVTVYATDDEAFDIWNQEVGVPAEKIVRIGDNKGAAYASDNFWTMGDTGPCGPCTEIFYDHGEHIWGGPPGSPDEDGDRFIEIWNNVFMQFNRDETGTLHPLPKPSVDTGMGLERVSAVLQGVHANYEIDLFQALLKAAAREVSVPFSQDVPSLKVIADHIRACAFLIADGVLPSNDGRGYVLRRIIRRAIRHGYKLGQKGLFFHKLVADLAAEMGGAYPELRERQAVIEDALKQEEIKFAETLDKGMALLEAALAKGEKELDGKTAFQLYDTFGFPLDLTADICRERELTIDQAGFDAAMEAQRAQSRAASTFKMSGNVDYSGDDTCFNGYDLVSVDARVLALYKGHEPVQTLAEGDEGIVVLDSTAFYAEGGGQVGDSGEISVAGGIDALFDVTDTQKLKAAVFGHSGRVARGKLSVGDAVTATIDLHKRAATTRNHSATHLLHAALRHVLGGHVAQKGSLVNFERTRFDFAHTGPVTTDEIAEIERAVNRVITHNVEVSARLMPYDDAIRAGAIALFGEKYSDEVRVLKMGDFSTELCGGTHVKRTGDIGFFKIVSEGGVAAGVRRIEAATGEGAVAYVQAQDSLIRDAAASLKAQSNEEVLAKIGGLQDGVKALEKELARLKGQLAASAGDSLAEQALDVGGVKLLVAELDGADNTALRETLDKLKDKLGSALIVLGSKADGKVSLVAGVTRDLTARFKAGELVNHVAQQVGGKGGGRPDMAQAGGTQPENLAGALASVKAWVEGK</sequence>
<dbReference type="SUPFAM" id="SSF101353">
    <property type="entry name" value="Putative anticodon-binding domain of alanyl-tRNA synthetase (AlaRS)"/>
    <property type="match status" value="1"/>
</dbReference>
<dbReference type="PRINTS" id="PR00980">
    <property type="entry name" value="TRNASYNTHALA"/>
</dbReference>
<keyword evidence="15" id="KW-1185">Reference proteome</keyword>
<dbReference type="PANTHER" id="PTHR11777:SF9">
    <property type="entry name" value="ALANINE--TRNA LIGASE, CYTOPLASMIC"/>
    <property type="match status" value="1"/>
</dbReference>
<comment type="caution">
    <text evidence="14">The sequence shown here is derived from an EMBL/GenBank/DDBJ whole genome shotgun (WGS) entry which is preliminary data.</text>
</comment>
<evidence type="ECO:0000256" key="11">
    <source>
        <dbReference type="HAMAP-Rule" id="MF_00036"/>
    </source>
</evidence>
<dbReference type="InterPro" id="IPR050058">
    <property type="entry name" value="Ala-tRNA_ligase"/>
</dbReference>
<comment type="subcellular location">
    <subcellularLocation>
        <location evidence="11">Cytoplasm</location>
    </subcellularLocation>
</comment>
<evidence type="ECO:0000256" key="6">
    <source>
        <dbReference type="ARBA" id="ARBA00022833"/>
    </source>
</evidence>
<dbReference type="InterPro" id="IPR018164">
    <property type="entry name" value="Ala-tRNA-synth_IIc_N"/>
</dbReference>
<dbReference type="Gene3D" id="6.10.250.550">
    <property type="match status" value="1"/>
</dbReference>
<feature type="coiled-coil region" evidence="12">
    <location>
        <begin position="734"/>
        <end position="761"/>
    </location>
</feature>
<keyword evidence="3 11" id="KW-0436">Ligase</keyword>
<evidence type="ECO:0000256" key="3">
    <source>
        <dbReference type="ARBA" id="ARBA00022598"/>
    </source>
</evidence>
<dbReference type="GO" id="GO:0004813">
    <property type="term" value="F:alanine-tRNA ligase activity"/>
    <property type="evidence" value="ECO:0007669"/>
    <property type="project" value="UniProtKB-EC"/>
</dbReference>
<keyword evidence="12" id="KW-0175">Coiled coil</keyword>
<dbReference type="Pfam" id="PF02272">
    <property type="entry name" value="DHHA1"/>
    <property type="match status" value="1"/>
</dbReference>
<comment type="similarity">
    <text evidence="1 11">Belongs to the class-II aminoacyl-tRNA synthetase family.</text>
</comment>
<reference evidence="14 15" key="1">
    <citation type="submission" date="2018-10" db="EMBL/GenBank/DDBJ databases">
        <title>Draft genome of Fastidiocella sp. strain 375T, a bacterium isolated from a karstic cave dripping water.</title>
        <authorList>
            <person name="Coelho C."/>
            <person name="Verissimo A."/>
            <person name="Tiago I."/>
        </authorList>
    </citation>
    <scope>NUCLEOTIDE SEQUENCE [LARGE SCALE GENOMIC DNA]</scope>
    <source>
        <strain evidence="14 15">CAVE-375</strain>
    </source>
</reference>
<feature type="binding site" evidence="11">
    <location>
        <position position="667"/>
    </location>
    <ligand>
        <name>Zn(2+)</name>
        <dbReference type="ChEBI" id="CHEBI:29105"/>
    </ligand>
</feature>
<evidence type="ECO:0000256" key="5">
    <source>
        <dbReference type="ARBA" id="ARBA00022741"/>
    </source>
</evidence>
<evidence type="ECO:0000313" key="15">
    <source>
        <dbReference type="Proteomes" id="UP000290682"/>
    </source>
</evidence>
<gene>
    <name evidence="11" type="primary">alaS</name>
    <name evidence="14" type="ORF">EBB06_11510</name>
</gene>
<dbReference type="SUPFAM" id="SSF55186">
    <property type="entry name" value="ThrRS/AlaRS common domain"/>
    <property type="match status" value="1"/>
</dbReference>
<dbReference type="Gene3D" id="3.30.54.20">
    <property type="match status" value="1"/>
</dbReference>
<dbReference type="PROSITE" id="PS50860">
    <property type="entry name" value="AA_TRNA_LIGASE_II_ALA"/>
    <property type="match status" value="1"/>
</dbReference>
<dbReference type="Pfam" id="PF07973">
    <property type="entry name" value="tRNA_SAD"/>
    <property type="match status" value="1"/>
</dbReference>
<keyword evidence="2 11" id="KW-0820">tRNA-binding</keyword>
<dbReference type="Gene3D" id="2.40.30.130">
    <property type="match status" value="1"/>
</dbReference>
<dbReference type="InterPro" id="IPR003156">
    <property type="entry name" value="DHHA1_dom"/>
</dbReference>
<comment type="domain">
    <text evidence="11">Consists of three domains; the N-terminal catalytic domain, the editing domain and the C-terminal C-Ala domain. The editing domain removes incorrectly charged amino acids, while the C-Ala domain, along with tRNA(Ala), serves as a bridge to cooperatively bring together the editing and aminoacylation centers thus stimulating deacylation of misacylated tRNAs.</text>
</comment>
<proteinExistence type="inferred from homology"/>
<evidence type="ECO:0000256" key="7">
    <source>
        <dbReference type="ARBA" id="ARBA00022840"/>
    </source>
</evidence>
<dbReference type="EMBL" id="REGR01000014">
    <property type="protein sequence ID" value="RXZ42526.1"/>
    <property type="molecule type" value="Genomic_DNA"/>
</dbReference>
<dbReference type="PANTHER" id="PTHR11777">
    <property type="entry name" value="ALANYL-TRNA SYNTHETASE"/>
    <property type="match status" value="1"/>
</dbReference>
<keyword evidence="6 11" id="KW-0862">Zinc</keyword>
<evidence type="ECO:0000256" key="4">
    <source>
        <dbReference type="ARBA" id="ARBA00022723"/>
    </source>
</evidence>
<evidence type="ECO:0000256" key="12">
    <source>
        <dbReference type="SAM" id="Coils"/>
    </source>
</evidence>
<dbReference type="InterPro" id="IPR002318">
    <property type="entry name" value="Ala-tRNA-lgiase_IIc"/>
</dbReference>
<dbReference type="HAMAP" id="MF_00036_B">
    <property type="entry name" value="Ala_tRNA_synth_B"/>
    <property type="match status" value="1"/>
</dbReference>
<keyword evidence="8 11" id="KW-0694">RNA-binding</keyword>
<dbReference type="InterPro" id="IPR018163">
    <property type="entry name" value="Thr/Ala-tRNA-synth_IIc_edit"/>
</dbReference>
<dbReference type="RefSeq" id="WP_129213324.1">
    <property type="nucleotide sequence ID" value="NZ_REGR01000014.1"/>
</dbReference>
<keyword evidence="7 11" id="KW-0067">ATP-binding</keyword>
<dbReference type="NCBIfam" id="TIGR00344">
    <property type="entry name" value="alaS"/>
    <property type="match status" value="1"/>
</dbReference>
<evidence type="ECO:0000256" key="1">
    <source>
        <dbReference type="ARBA" id="ARBA00008226"/>
    </source>
</evidence>
<dbReference type="InterPro" id="IPR018165">
    <property type="entry name" value="Ala-tRNA-synth_IIc_core"/>
</dbReference>
<evidence type="ECO:0000259" key="13">
    <source>
        <dbReference type="PROSITE" id="PS50860"/>
    </source>
</evidence>
<feature type="binding site" evidence="11">
    <location>
        <position position="569"/>
    </location>
    <ligand>
        <name>Zn(2+)</name>
        <dbReference type="ChEBI" id="CHEBI:29105"/>
    </ligand>
</feature>
<keyword evidence="9 11" id="KW-0648">Protein biosynthesis</keyword>
<name>A0ABY0FA33_9NEIS</name>